<reference evidence="1" key="1">
    <citation type="submission" date="2021-06" db="EMBL/GenBank/DDBJ databases">
        <authorList>
            <person name="Kallberg Y."/>
            <person name="Tangrot J."/>
            <person name="Rosling A."/>
        </authorList>
    </citation>
    <scope>NUCLEOTIDE SEQUENCE</scope>
    <source>
        <strain evidence="1">28 12/20/2015</strain>
    </source>
</reference>
<protein>
    <submittedName>
        <fullName evidence="1">15037_t:CDS:1</fullName>
    </submittedName>
</protein>
<organism evidence="1 2">
    <name type="scientific">Cetraspora pellucida</name>
    <dbReference type="NCBI Taxonomy" id="1433469"/>
    <lineage>
        <taxon>Eukaryota</taxon>
        <taxon>Fungi</taxon>
        <taxon>Fungi incertae sedis</taxon>
        <taxon>Mucoromycota</taxon>
        <taxon>Glomeromycotina</taxon>
        <taxon>Glomeromycetes</taxon>
        <taxon>Diversisporales</taxon>
        <taxon>Gigasporaceae</taxon>
        <taxon>Cetraspora</taxon>
    </lineage>
</organism>
<keyword evidence="2" id="KW-1185">Reference proteome</keyword>
<comment type="caution">
    <text evidence="1">The sequence shown here is derived from an EMBL/GenBank/DDBJ whole genome shotgun (WGS) entry which is preliminary data.</text>
</comment>
<feature type="non-terminal residue" evidence="1">
    <location>
        <position position="1"/>
    </location>
</feature>
<name>A0ACA9PSJ0_9GLOM</name>
<accession>A0ACA9PSJ0</accession>
<dbReference type="Proteomes" id="UP000789366">
    <property type="component" value="Unassembled WGS sequence"/>
</dbReference>
<sequence>MAQHYFFAIKKCEKDNCTICRPSCCSQEKFEQLYCLPDPVPGEDFHYKSFDKLYETVTNKEHRPSLKEA</sequence>
<evidence type="ECO:0000313" key="1">
    <source>
        <dbReference type="EMBL" id="CAG8721519.1"/>
    </source>
</evidence>
<proteinExistence type="predicted"/>
<dbReference type="EMBL" id="CAJVPW010029562">
    <property type="protein sequence ID" value="CAG8721519.1"/>
    <property type="molecule type" value="Genomic_DNA"/>
</dbReference>
<feature type="non-terminal residue" evidence="1">
    <location>
        <position position="69"/>
    </location>
</feature>
<evidence type="ECO:0000313" key="2">
    <source>
        <dbReference type="Proteomes" id="UP000789366"/>
    </source>
</evidence>
<gene>
    <name evidence="1" type="ORF">SPELUC_LOCUS12472</name>
</gene>